<evidence type="ECO:0000256" key="5">
    <source>
        <dbReference type="ARBA" id="ARBA00022692"/>
    </source>
</evidence>
<dbReference type="Gene3D" id="1.20.58.220">
    <property type="entry name" value="Phosphate transport system protein phou homolog 2, domain 2"/>
    <property type="match status" value="1"/>
</dbReference>
<evidence type="ECO:0000259" key="9">
    <source>
        <dbReference type="PROSITE" id="PS50850"/>
    </source>
</evidence>
<evidence type="ECO:0000256" key="1">
    <source>
        <dbReference type="ARBA" id="ARBA00004651"/>
    </source>
</evidence>
<dbReference type="InterPro" id="IPR050171">
    <property type="entry name" value="MFS_Transporters"/>
</dbReference>
<dbReference type="Gene3D" id="1.20.1250.20">
    <property type="entry name" value="MFS general substrate transporter like domains"/>
    <property type="match status" value="2"/>
</dbReference>
<feature type="transmembrane region" description="Helical" evidence="8">
    <location>
        <begin position="244"/>
        <end position="265"/>
    </location>
</feature>
<feature type="transmembrane region" description="Helical" evidence="8">
    <location>
        <begin position="301"/>
        <end position="324"/>
    </location>
</feature>
<dbReference type="GeneID" id="16573839"/>
<organism evidence="10 11">
    <name type="scientific">Thermofilum adornatum 1505</name>
    <dbReference type="NCBI Taxonomy" id="697581"/>
    <lineage>
        <taxon>Archaea</taxon>
        <taxon>Thermoproteota</taxon>
        <taxon>Thermoprotei</taxon>
        <taxon>Thermofilales</taxon>
        <taxon>Thermofilaceae</taxon>
        <taxon>Thermofilum</taxon>
    </lineage>
</organism>
<feature type="transmembrane region" description="Helical" evidence="8">
    <location>
        <begin position="345"/>
        <end position="362"/>
    </location>
</feature>
<evidence type="ECO:0000256" key="6">
    <source>
        <dbReference type="ARBA" id="ARBA00022989"/>
    </source>
</evidence>
<evidence type="ECO:0000256" key="3">
    <source>
        <dbReference type="ARBA" id="ARBA00022448"/>
    </source>
</evidence>
<dbReference type="InterPro" id="IPR036259">
    <property type="entry name" value="MFS_trans_sf"/>
</dbReference>
<gene>
    <name evidence="10" type="ORF">TCARB_0256</name>
</gene>
<dbReference type="AlphaFoldDB" id="A0A3G1A4G2"/>
<reference evidence="11" key="1">
    <citation type="book" date="2010" name="EXTREMOPHILES" publisher="0:0-0">
        <title>Complete genome sequences of ten hyperthermophilic archaea reveal their metabolic capabilities and possible ecological roles.</title>
        <editorList>
            <person name="?"/>
        </editorList>
        <authorList>
            <person name="Ravin N.V."/>
            <person name="Mardanov A.V."/>
            <person name="Bonch-Osmolovskaya E.A."/>
            <person name="Skryabin K.G."/>
        </authorList>
    </citation>
    <scope>NUCLEOTIDE SEQUENCE [LARGE SCALE GENOMIC DNA]</scope>
    <source>
        <strain evidence="11">1505</strain>
    </source>
</reference>
<feature type="transmembrane region" description="Helical" evidence="8">
    <location>
        <begin position="42"/>
        <end position="64"/>
    </location>
</feature>
<keyword evidence="6 8" id="KW-1133">Transmembrane helix</keyword>
<dbReference type="KEGG" id="tcb:TCARB_0256"/>
<dbReference type="GO" id="GO:0022857">
    <property type="term" value="F:transmembrane transporter activity"/>
    <property type="evidence" value="ECO:0007669"/>
    <property type="project" value="InterPro"/>
</dbReference>
<dbReference type="RefSeq" id="WP_020962843.1">
    <property type="nucleotide sequence ID" value="NZ_CP007493.1"/>
</dbReference>
<dbReference type="PANTHER" id="PTHR23517:SF3">
    <property type="entry name" value="INTEGRAL MEMBRANE TRANSPORT PROTEIN"/>
    <property type="match status" value="1"/>
</dbReference>
<feature type="transmembrane region" description="Helical" evidence="8">
    <location>
        <begin position="277"/>
        <end position="295"/>
    </location>
</feature>
<dbReference type="GO" id="GO:0005886">
    <property type="term" value="C:plasma membrane"/>
    <property type="evidence" value="ECO:0007669"/>
    <property type="project" value="UniProtKB-SubCell"/>
</dbReference>
<feature type="transmembrane region" description="Helical" evidence="8">
    <location>
        <begin position="368"/>
        <end position="387"/>
    </location>
</feature>
<sequence length="613" mass="67942">MSKENIAILIVLLTEILIGTATGVQRTILSVSSQKSLGEISFLFPIISFGFFKASFDLMAGFYANKRGRKSSLTLGTVIYLFGSILIAVLPPPFNFLAGNMFIGAGEGLVFATSAIAIRDILGLERSSLSFGYIESACYFGYSIGAFAGGLVFNSGGLGASLLVIVVSAIFGLLAALNSHETQKYTEIEKKKYSMNIRTGETIKMLLRNPSTLAALIAAHMTKVADTVVWGVVPLYMVRRGMEVYQAGFAQSILLIVWSATMPFWSSLSDRVGRRVIATLGLMLDAFLLIALPSAQRFPEILLIVLVMGLSYAMFYPVLPSPIADLTPPAEREIAIGFYRMIRDSGYATGALLGTLFLSISPSSLEEVFINFGSILAITAAGFSIIFRETRPTWPFLDLTIKHVEVIRGILDYQHKMVEAAFRGDLSGVTEGIGKIKEMEREADKIKREIIWKIYSGVFPQSSRMDFERLVEEIDKVAGAIIECNERFLWIKFTDKIQVLKPVLLEMVDNTRELADKLIENLRMLSLSPLYAVRATMDIDVGERKVDELRIKAIYLIREMLDKGEIDLLSALNMMEIVNLLELTSDDFQDAADIIRIISYKHAAIPPERITMQ</sequence>
<dbReference type="PROSITE" id="PS50850">
    <property type="entry name" value="MFS"/>
    <property type="match status" value="1"/>
</dbReference>
<proteinExistence type="inferred from homology"/>
<evidence type="ECO:0000313" key="11">
    <source>
        <dbReference type="Proteomes" id="UP000266720"/>
    </source>
</evidence>
<evidence type="ECO:0000256" key="7">
    <source>
        <dbReference type="ARBA" id="ARBA00023136"/>
    </source>
</evidence>
<keyword evidence="5 8" id="KW-0812">Transmembrane</keyword>
<feature type="transmembrane region" description="Helical" evidence="8">
    <location>
        <begin position="96"/>
        <end position="118"/>
    </location>
</feature>
<dbReference type="STRING" id="697581.TCARB_0256"/>
<accession>A0A3G1A4G2</accession>
<dbReference type="SUPFAM" id="SSF103473">
    <property type="entry name" value="MFS general substrate transporter"/>
    <property type="match status" value="1"/>
</dbReference>
<comment type="similarity">
    <text evidence="2">Belongs to the UPF0111 family.</text>
</comment>
<dbReference type="EMBL" id="CP007493">
    <property type="protein sequence ID" value="AJB41332.1"/>
    <property type="molecule type" value="Genomic_DNA"/>
</dbReference>
<keyword evidence="4" id="KW-1003">Cell membrane</keyword>
<comment type="subcellular location">
    <subcellularLocation>
        <location evidence="1">Cell membrane</location>
        <topology evidence="1">Multi-pass membrane protein</topology>
    </subcellularLocation>
</comment>
<evidence type="ECO:0000256" key="4">
    <source>
        <dbReference type="ARBA" id="ARBA00022475"/>
    </source>
</evidence>
<protein>
    <submittedName>
        <fullName evidence="10">Major facilitator superfamily (MFS) transporter</fullName>
    </submittedName>
</protein>
<dbReference type="InterPro" id="IPR011701">
    <property type="entry name" value="MFS"/>
</dbReference>
<evidence type="ECO:0000256" key="2">
    <source>
        <dbReference type="ARBA" id="ARBA00008591"/>
    </source>
</evidence>
<keyword evidence="7 8" id="KW-0472">Membrane</keyword>
<dbReference type="InterPro" id="IPR020846">
    <property type="entry name" value="MFS_dom"/>
</dbReference>
<feature type="transmembrane region" description="Helical" evidence="8">
    <location>
        <begin position="71"/>
        <end position="90"/>
    </location>
</feature>
<feature type="domain" description="Major facilitator superfamily (MFS) profile" evidence="9">
    <location>
        <begin position="1"/>
        <end position="391"/>
    </location>
</feature>
<dbReference type="PANTHER" id="PTHR23517">
    <property type="entry name" value="RESISTANCE PROTEIN MDTM, PUTATIVE-RELATED-RELATED"/>
    <property type="match status" value="1"/>
</dbReference>
<dbReference type="InterPro" id="IPR038078">
    <property type="entry name" value="PhoU-like_sf"/>
</dbReference>
<keyword evidence="3" id="KW-0813">Transport</keyword>
<dbReference type="InterPro" id="IPR018445">
    <property type="entry name" value="Put_Phosphate_transp_reg"/>
</dbReference>
<dbReference type="GeneID" id="25405714"/>
<evidence type="ECO:0000256" key="8">
    <source>
        <dbReference type="SAM" id="Phobius"/>
    </source>
</evidence>
<dbReference type="Pfam" id="PF01865">
    <property type="entry name" value="PhoU_div"/>
    <property type="match status" value="1"/>
</dbReference>
<feature type="transmembrane region" description="Helical" evidence="8">
    <location>
        <begin position="158"/>
        <end position="177"/>
    </location>
</feature>
<dbReference type="Pfam" id="PF07690">
    <property type="entry name" value="MFS_1"/>
    <property type="match status" value="1"/>
</dbReference>
<evidence type="ECO:0000313" key="10">
    <source>
        <dbReference type="EMBL" id="AJB41332.1"/>
    </source>
</evidence>
<name>A0A3G1A4G2_9CREN</name>
<dbReference type="Proteomes" id="UP000266720">
    <property type="component" value="Chromosome"/>
</dbReference>
<feature type="transmembrane region" description="Helical" evidence="8">
    <location>
        <begin position="130"/>
        <end position="152"/>
    </location>
</feature>